<evidence type="ECO:0000256" key="1">
    <source>
        <dbReference type="ARBA" id="ARBA00004549"/>
    </source>
</evidence>
<sequence>MASASVSPPKPWERANGAANLPSSIPTSSSTNASSSTANPSASAASTASTNQPPSLPAKPSSLSTVVNRTASNYSPYSSTNRFANAGYGSGLGSAYGSSPYSSYSSPYSRFGGGGYGGGYGSMYGGGGMYGGMNGMNGMYGGGGSMYGQQGGMMGPGDPSDPNSLTNVFSQNTQATFQIIENLVGAFGGVAQMLESTYMATHSSFFGEWPLSPSQLQTFHTYNPPTAMISVAEQFSTLRTTLGSILGIFTLMRYFRTLLAKITGRPPPADATSLTPSAFASFQGLSSSSSSGPSLLPNGQPAPSKKPFLIFLAAIIGLPYLMSKLIRSLAAQSQSQQQQQQPHQEGQMMLGPDGHPLPPDQYPHQQKHLPLDPSKLDFCRVLYDYPPPDQPHPLQSNSSMELSVKANDIVAVLSKADPMGHESEWWQCRARDHSVGYLPGVYLKPILKKPVEQIEAHSRVNTLSSVLGAGGGGKEESDGSRANSLEGGVKRTEKVMVGK</sequence>
<evidence type="ECO:0000256" key="5">
    <source>
        <dbReference type="ARBA" id="ARBA00022692"/>
    </source>
</evidence>
<dbReference type="InterPro" id="IPR007223">
    <property type="entry name" value="Peroxin-13_N"/>
</dbReference>
<dbReference type="EMBL" id="JAPUFD010000007">
    <property type="protein sequence ID" value="MDI1488331.1"/>
    <property type="molecule type" value="Genomic_DNA"/>
</dbReference>
<evidence type="ECO:0000256" key="2">
    <source>
        <dbReference type="ARBA" id="ARBA00006033"/>
    </source>
</evidence>
<dbReference type="SUPFAM" id="SSF50044">
    <property type="entry name" value="SH3-domain"/>
    <property type="match status" value="1"/>
</dbReference>
<feature type="compositionally biased region" description="Low complexity" evidence="15">
    <location>
        <begin position="19"/>
        <end position="64"/>
    </location>
</feature>
<evidence type="ECO:0000256" key="4">
    <source>
        <dbReference type="ARBA" id="ARBA00022448"/>
    </source>
</evidence>
<evidence type="ECO:0000256" key="9">
    <source>
        <dbReference type="ARBA" id="ARBA00023136"/>
    </source>
</evidence>
<evidence type="ECO:0000256" key="6">
    <source>
        <dbReference type="ARBA" id="ARBA00022927"/>
    </source>
</evidence>
<keyword evidence="18" id="KW-1185">Reference proteome</keyword>
<protein>
    <recommendedName>
        <fullName evidence="12">Peroxisomal membrane protein PEX13</fullName>
    </recommendedName>
    <alternativeName>
        <fullName evidence="11">Peroxin-13</fullName>
    </alternativeName>
</protein>
<keyword evidence="7" id="KW-1133">Transmembrane helix</keyword>
<gene>
    <name evidence="17" type="primary">PEX13</name>
    <name evidence="17" type="ORF">OHK93_007605</name>
</gene>
<feature type="domain" description="SH3" evidence="16">
    <location>
        <begin position="374"/>
        <end position="448"/>
    </location>
</feature>
<dbReference type="AlphaFoldDB" id="A0AA43QKT6"/>
<keyword evidence="4" id="KW-0813">Transport</keyword>
<dbReference type="FunFam" id="2.30.30.40:FF:000128">
    <property type="entry name" value="Peroxisomal membrane protein (Pex13)"/>
    <property type="match status" value="1"/>
</dbReference>
<dbReference type="InterPro" id="IPR036028">
    <property type="entry name" value="SH3-like_dom_sf"/>
</dbReference>
<evidence type="ECO:0000259" key="16">
    <source>
        <dbReference type="PROSITE" id="PS50002"/>
    </source>
</evidence>
<feature type="region of interest" description="Disordered" evidence="15">
    <location>
        <begin position="1"/>
        <end position="64"/>
    </location>
</feature>
<keyword evidence="10" id="KW-0576">Peroxisome</keyword>
<feature type="region of interest" description="Disordered" evidence="15">
    <location>
        <begin position="467"/>
        <end position="499"/>
    </location>
</feature>
<dbReference type="Pfam" id="PF07653">
    <property type="entry name" value="SH3_2"/>
    <property type="match status" value="1"/>
</dbReference>
<dbReference type="InterPro" id="IPR035463">
    <property type="entry name" value="Pex13"/>
</dbReference>
<dbReference type="SMART" id="SM00326">
    <property type="entry name" value="SH3"/>
    <property type="match status" value="1"/>
</dbReference>
<reference evidence="17" key="1">
    <citation type="journal article" date="2023" name="Genome Biol. Evol.">
        <title>First Whole Genome Sequence and Flow Cytometry Genome Size Data for the Lichen-Forming Fungus Ramalina farinacea (Ascomycota).</title>
        <authorList>
            <person name="Llewellyn T."/>
            <person name="Mian S."/>
            <person name="Hill R."/>
            <person name="Leitch I.J."/>
            <person name="Gaya E."/>
        </authorList>
    </citation>
    <scope>NUCLEOTIDE SEQUENCE</scope>
    <source>
        <strain evidence="17">LIQ254RAFAR</strain>
    </source>
</reference>
<evidence type="ECO:0000256" key="14">
    <source>
        <dbReference type="PROSITE-ProRule" id="PRU00192"/>
    </source>
</evidence>
<dbReference type="InterPro" id="IPR001452">
    <property type="entry name" value="SH3_domain"/>
</dbReference>
<evidence type="ECO:0000256" key="15">
    <source>
        <dbReference type="SAM" id="MobiDB-lite"/>
    </source>
</evidence>
<evidence type="ECO:0000256" key="10">
    <source>
        <dbReference type="ARBA" id="ARBA00023140"/>
    </source>
</evidence>
<name>A0AA43QKT6_9LECA</name>
<organism evidence="17 18">
    <name type="scientific">Ramalina farinacea</name>
    <dbReference type="NCBI Taxonomy" id="258253"/>
    <lineage>
        <taxon>Eukaryota</taxon>
        <taxon>Fungi</taxon>
        <taxon>Dikarya</taxon>
        <taxon>Ascomycota</taxon>
        <taxon>Pezizomycotina</taxon>
        <taxon>Lecanoromycetes</taxon>
        <taxon>OSLEUM clade</taxon>
        <taxon>Lecanoromycetidae</taxon>
        <taxon>Lecanorales</taxon>
        <taxon>Lecanorineae</taxon>
        <taxon>Ramalinaceae</taxon>
        <taxon>Ramalina</taxon>
    </lineage>
</organism>
<proteinExistence type="inferred from homology"/>
<evidence type="ECO:0000313" key="18">
    <source>
        <dbReference type="Proteomes" id="UP001161017"/>
    </source>
</evidence>
<evidence type="ECO:0000256" key="7">
    <source>
        <dbReference type="ARBA" id="ARBA00022989"/>
    </source>
</evidence>
<evidence type="ECO:0000256" key="12">
    <source>
        <dbReference type="ARBA" id="ARBA00034535"/>
    </source>
</evidence>
<evidence type="ECO:0000256" key="8">
    <source>
        <dbReference type="ARBA" id="ARBA00023010"/>
    </source>
</evidence>
<evidence type="ECO:0000256" key="11">
    <source>
        <dbReference type="ARBA" id="ARBA00029693"/>
    </source>
</evidence>
<dbReference type="Gene3D" id="2.30.30.40">
    <property type="entry name" value="SH3 Domains"/>
    <property type="match status" value="1"/>
</dbReference>
<comment type="subcellular location">
    <subcellularLocation>
        <location evidence="1">Peroxisome membrane</location>
        <topology evidence="1">Single-pass membrane protein</topology>
    </subcellularLocation>
</comment>
<dbReference type="Proteomes" id="UP001161017">
    <property type="component" value="Unassembled WGS sequence"/>
</dbReference>
<dbReference type="GO" id="GO:0016560">
    <property type="term" value="P:protein import into peroxisome matrix, docking"/>
    <property type="evidence" value="ECO:0007669"/>
    <property type="project" value="InterPro"/>
</dbReference>
<feature type="compositionally biased region" description="Low complexity" evidence="15">
    <location>
        <begin position="332"/>
        <end position="341"/>
    </location>
</feature>
<dbReference type="PANTHER" id="PTHR19332">
    <property type="entry name" value="PEROXISOMAL MEMBRANE PROTEIN PEX13"/>
    <property type="match status" value="1"/>
</dbReference>
<evidence type="ECO:0000256" key="3">
    <source>
        <dbReference type="ARBA" id="ARBA00022443"/>
    </source>
</evidence>
<dbReference type="GO" id="GO:0005778">
    <property type="term" value="C:peroxisomal membrane"/>
    <property type="evidence" value="ECO:0007669"/>
    <property type="project" value="UniProtKB-SubCell"/>
</dbReference>
<evidence type="ECO:0000256" key="13">
    <source>
        <dbReference type="ARBA" id="ARBA00065871"/>
    </source>
</evidence>
<dbReference type="GO" id="GO:1990429">
    <property type="term" value="C:peroxisomal importomer complex"/>
    <property type="evidence" value="ECO:0007669"/>
    <property type="project" value="TreeGrafter"/>
</dbReference>
<dbReference type="PROSITE" id="PS50002">
    <property type="entry name" value="SH3"/>
    <property type="match status" value="1"/>
</dbReference>
<feature type="region of interest" description="Disordered" evidence="15">
    <location>
        <begin position="332"/>
        <end position="365"/>
    </location>
</feature>
<comment type="caution">
    <text evidence="17">The sequence shown here is derived from an EMBL/GenBank/DDBJ whole genome shotgun (WGS) entry which is preliminary data.</text>
</comment>
<accession>A0AA43QKT6</accession>
<keyword evidence="3 14" id="KW-0728">SH3 domain</keyword>
<comment type="subunit">
    <text evidence="13">Interacts (via SH3 domain) with PEX14 (via SH3-binding motif); forming the PEX13-PEX14 docking complex.</text>
</comment>
<keyword evidence="8" id="KW-0811">Translocation</keyword>
<keyword evidence="5" id="KW-0812">Transmembrane</keyword>
<feature type="compositionally biased region" description="Basic and acidic residues" evidence="15">
    <location>
        <begin position="488"/>
        <end position="499"/>
    </location>
</feature>
<keyword evidence="6" id="KW-0653">Protein transport</keyword>
<dbReference type="PANTHER" id="PTHR19332:SF1">
    <property type="entry name" value="PEROXISOMAL MEMBRANE PROTEIN PEX13"/>
    <property type="match status" value="1"/>
</dbReference>
<keyword evidence="9" id="KW-0472">Membrane</keyword>
<evidence type="ECO:0000313" key="17">
    <source>
        <dbReference type="EMBL" id="MDI1488331.1"/>
    </source>
</evidence>
<comment type="similarity">
    <text evidence="2">Belongs to the peroxin-13 family.</text>
</comment>
<dbReference type="Pfam" id="PF04088">
    <property type="entry name" value="Peroxin-13_N"/>
    <property type="match status" value="2"/>
</dbReference>